<protein>
    <submittedName>
        <fullName evidence="2">Uncharacterized protein</fullName>
    </submittedName>
</protein>
<sequence>MARRGLIIMLVGLILVGSSSTNVTVTSSALFSQNLILNCPSSLCLLGINESSFGSSSLTKIRRICKSGGSECIVAVSKLIFSDVENIEDKELTVVGTCGQCNAMHGNAETVLDETEPNTTSPPTSPSLRVGLGVSNWGGLDRSTLCEDSSLIISSSPQNPVITCREFLSMNHGHHHHEVRCETFFCPECESKGLCDRTCGYCNGGGGKVEAVKKTDEECERSGGVLDCSGSCVFDELHCGYSVLGYSKCEDWISNAICDEGKGYVSDSGYVVDFNCERFGFDGGDCDTDCEGGGEGGACFDLGYYVNGVRHECDGGDGGDGGRGECDMQFCDECELAGACDLTCGYCSEGDGDNDKMNDNDNDNDKVCSEESPDTISERHNNNNWCVILTTTISPTQSMTNTRRWSPLLRKREYLKSLTLWNENFKGHVIVVESSGANIEEFRRINKDWEYLSFGMGNIPNVLGKGHAEYLSLKHVMENSASHCDGYVKITGRYSIKDFDSVLRNVKSDAKAVFQSTEPMWQIREGVVRSEVVGFRRSTFEQLFQGQDESVGKPMEYILRRRGDWMVENGVEVDFFPELELFLGKGGGKGVKDGGGRDVINL</sequence>
<evidence type="ECO:0000256" key="1">
    <source>
        <dbReference type="SAM" id="SignalP"/>
    </source>
</evidence>
<proteinExistence type="predicted"/>
<evidence type="ECO:0000313" key="3">
    <source>
        <dbReference type="Proteomes" id="UP001165122"/>
    </source>
</evidence>
<feature type="chain" id="PRO_5040839286" evidence="1">
    <location>
        <begin position="22"/>
        <end position="602"/>
    </location>
</feature>
<comment type="caution">
    <text evidence="2">The sequence shown here is derived from an EMBL/GenBank/DDBJ whole genome shotgun (WGS) entry which is preliminary data.</text>
</comment>
<dbReference type="OrthoDB" id="199411at2759"/>
<gene>
    <name evidence="2" type="ORF">TrLO_g4290</name>
</gene>
<accession>A0A9W6ZSW0</accession>
<reference evidence="3" key="1">
    <citation type="journal article" date="2023" name="Commun. Biol.">
        <title>Genome analysis of Parmales, the sister group of diatoms, reveals the evolutionary specialization of diatoms from phago-mixotrophs to photoautotrophs.</title>
        <authorList>
            <person name="Ban H."/>
            <person name="Sato S."/>
            <person name="Yoshikawa S."/>
            <person name="Yamada K."/>
            <person name="Nakamura Y."/>
            <person name="Ichinomiya M."/>
            <person name="Sato N."/>
            <person name="Blanc-Mathieu R."/>
            <person name="Endo H."/>
            <person name="Kuwata A."/>
            <person name="Ogata H."/>
        </authorList>
    </citation>
    <scope>NUCLEOTIDE SEQUENCE [LARGE SCALE GENOMIC DNA]</scope>
    <source>
        <strain evidence="3">NIES 3700</strain>
    </source>
</reference>
<dbReference type="AlphaFoldDB" id="A0A9W6ZSW0"/>
<dbReference type="Proteomes" id="UP001165122">
    <property type="component" value="Unassembled WGS sequence"/>
</dbReference>
<feature type="signal peptide" evidence="1">
    <location>
        <begin position="1"/>
        <end position="21"/>
    </location>
</feature>
<keyword evidence="3" id="KW-1185">Reference proteome</keyword>
<dbReference type="EMBL" id="BRXW01000457">
    <property type="protein sequence ID" value="GMH56752.1"/>
    <property type="molecule type" value="Genomic_DNA"/>
</dbReference>
<name>A0A9W6ZSW0_9STRA</name>
<keyword evidence="1" id="KW-0732">Signal</keyword>
<evidence type="ECO:0000313" key="2">
    <source>
        <dbReference type="EMBL" id="GMH56752.1"/>
    </source>
</evidence>
<organism evidence="2 3">
    <name type="scientific">Triparma laevis f. longispina</name>
    <dbReference type="NCBI Taxonomy" id="1714387"/>
    <lineage>
        <taxon>Eukaryota</taxon>
        <taxon>Sar</taxon>
        <taxon>Stramenopiles</taxon>
        <taxon>Ochrophyta</taxon>
        <taxon>Bolidophyceae</taxon>
        <taxon>Parmales</taxon>
        <taxon>Triparmaceae</taxon>
        <taxon>Triparma</taxon>
    </lineage>
</organism>